<evidence type="ECO:0000313" key="2">
    <source>
        <dbReference type="Proteomes" id="UP001249851"/>
    </source>
</evidence>
<gene>
    <name evidence="1" type="ORF">P5673_006558</name>
</gene>
<name>A0AAD9QW81_ACRCE</name>
<dbReference type="EMBL" id="JARQWQ010000011">
    <property type="protein sequence ID" value="KAK2568619.1"/>
    <property type="molecule type" value="Genomic_DNA"/>
</dbReference>
<accession>A0AAD9QW81</accession>
<dbReference type="Proteomes" id="UP001249851">
    <property type="component" value="Unassembled WGS sequence"/>
</dbReference>
<proteinExistence type="predicted"/>
<organism evidence="1 2">
    <name type="scientific">Acropora cervicornis</name>
    <name type="common">Staghorn coral</name>
    <dbReference type="NCBI Taxonomy" id="6130"/>
    <lineage>
        <taxon>Eukaryota</taxon>
        <taxon>Metazoa</taxon>
        <taxon>Cnidaria</taxon>
        <taxon>Anthozoa</taxon>
        <taxon>Hexacorallia</taxon>
        <taxon>Scleractinia</taxon>
        <taxon>Astrocoeniina</taxon>
        <taxon>Acroporidae</taxon>
        <taxon>Acropora</taxon>
    </lineage>
</organism>
<keyword evidence="2" id="KW-1185">Reference proteome</keyword>
<sequence length="2073" mass="238501">MDEETSVPKQPEVFASDTKQALIGKESRDDVKIARSLLETIPFSCKKEKATFLKRVQCLQDYHIIQIFEHGVAFFKRNLDDSSALLDDAEVRNLFEICLSFCYVTDLSKRVAFDYYARILKFCFSSQSKQCLTTTTVSQILQLVQGFQEGSICFSDDYPKEINRTKEFFEELFTIFNKRRDGDFIAEIITQTVGFASADVGNAIQGQSLRGDMVKSHVRFTNWVRLLKVDSVSNRFASVLAKTKALQWKDQHFSGLYVLGPGDSGGLDFVSNLDRFKIDDKEVKFPSDEKRLDIYVGRLNHFLEHRSLLVTSLKLFVCTNITNEVFVEVLDQFCGERERLHPHQQNSDSESKKDAFNKVHDVLVSLPDGKLVCDVLRFWRRTFSGDKEYQSLKGLMHLLPEVPPDEDRFCLEERVERVLNYLEWLPTSVQSLISVWYNVLSAMIKLFPTTFDRLPEVLVMIQRASSDAGESENLWTFIFFDSCSFIDVTEEKRKEMIWLFICSLETGCDIFIHEWWVLILFIQQLSLCENIPFDTKKRIIRKVTRSVNLFDSVLTNRIINDIFKNISLDPSFRIQIYREMIKVIESGVGKGVLLHGVWEPVRVLLHLVTTVPISGDRRVKILLKAKESDNCLLNSIQILEMSIVECRSKEVNELFDLFYTAYVDIMKEEKHFCGRFYQQQSRQYLNSSIQVQEIRILEVAKLICAGSFDEEIDLWCCFRVLVSAGNLKSAEEMLQLFSQVRESAVKVVQSCGQQDKKQILEILATPLCYVVSSDSLSSREKLKLVKEVCKTSLTYPSMLINGALETVLFKLIPPSDAKNISLYTMEVPMPFELSEIMAALKNPLLIYQVAKCPFHVFNRLSSVFFKASTDKLESICQFIRAVDQMDGEFFDSALPVLQTAVEVSNSLTDVMELLMDFVFMIRAASKEVVPLFSAVYSHLLKDETKRESRKQFTSDVLMKWTASSNVAACHYFRVPQLLCKVYHYSESPEKRCEILHRLQEILGKTKNFESPRENLLKPEGYIKNRVACCDLEWLVFHSSLSTEEAALAFNLCTQHFQGRLKCFSFSDAEIANGCFKFVPREGGPCTDERTEGVTGRERQALETTTTVFTPALVVEKIIRHLKRVIKEDGHLAENARSLWRLVCRESSTCAKCFNYEHSPPFHDSYIEVFLSILSQASSKEIMFYWAQLDGHHLCQCSEVILNALKLSANAVGETDKDALIEFQSLVHKTMETMRGQLLFNGDDPCFLHAVTQLESLRDLLECGLPIKMMSLILTLFQINERAALAARDIVSEWSNEKQAIELIEALKMRCKDEEMSSLPTQHAIFVWELLTSFRRLFKNSCENVLKELEELVVLFNFRFSHGLDRLPDWRYKMLADNFPAIAVDYWCVAFLTTPLEELTSHDVDTIIDLDSASLELVPSVSQKIKSCLFPENGSVIAQKAKKGIKEPQIKERLRLGRLLGELINILRVQKLDEESYGNAIRKAVVDTCNKLCEAYSHSHSHVSQETEKEKGWRETNLYKIREQKLIALFNEIFCHQSRVSYEEPGYTGVTHQLDCKETGTLLPCPRTISHKNDSLPSILKYREVYEPLLILLRRWLSGILNKPILSSHVHEIVHFLVSKHSNNDSIQSTKLHDALQHHIMENNQALVAQLQAVGYNQSEESSQDLWSSPAIECSGYLNKSESGHDKKNKKLVEVLRNVWNEWKDLLLMQKIQSIKVGDKEIDTWALFGHRLSLEEMEAQVSVVKKILSQIKSEDLQRKVSQMIIKEERHRFRIEEMYKAGKKPDSRVSNKGKMKKFVVVWENRFLENVKMCSEKIPGCYPPNGFHSEKPVLCALSVDNRILTVFKEENNGRKEEMENVEVKLFEPGMYVYALHTSGHEYVTDELWAAFYKKLLGEGLVPRIILSSESPGFNWITKYNYAQAVTSLPYPMKWELNDQIVPPEEDYFDYNIHEAVFHGLSWVILTKENVSCFEFYELKDTNVIEEREERIRKMAGKAIEELKNNNNSLPDKTIKKLTFAIKETIKKIVEGQQVTEDAVKQLIAKKKNPKSKKHEQNFEHFAPAVLQACENARSVL</sequence>
<reference evidence="1" key="2">
    <citation type="journal article" date="2023" name="Science">
        <title>Genomic signatures of disease resistance in endangered staghorn corals.</title>
        <authorList>
            <person name="Vollmer S.V."/>
            <person name="Selwyn J.D."/>
            <person name="Despard B.A."/>
            <person name="Roesel C.L."/>
        </authorList>
    </citation>
    <scope>NUCLEOTIDE SEQUENCE</scope>
    <source>
        <strain evidence="1">K2</strain>
    </source>
</reference>
<reference evidence="1" key="1">
    <citation type="journal article" date="2023" name="G3 (Bethesda)">
        <title>Whole genome assembly and annotation of the endangered Caribbean coral Acropora cervicornis.</title>
        <authorList>
            <person name="Selwyn J.D."/>
            <person name="Vollmer S.V."/>
        </authorList>
    </citation>
    <scope>NUCLEOTIDE SEQUENCE</scope>
    <source>
        <strain evidence="1">K2</strain>
    </source>
</reference>
<protein>
    <submittedName>
        <fullName evidence="1">Uncharacterized protein</fullName>
    </submittedName>
</protein>
<comment type="caution">
    <text evidence="1">The sequence shown here is derived from an EMBL/GenBank/DDBJ whole genome shotgun (WGS) entry which is preliminary data.</text>
</comment>
<evidence type="ECO:0000313" key="1">
    <source>
        <dbReference type="EMBL" id="KAK2568619.1"/>
    </source>
</evidence>